<dbReference type="PANTHER" id="PTHR22617:SF23">
    <property type="entry name" value="CHEMOTAXIS PROTEIN CHEW"/>
    <property type="match status" value="1"/>
</dbReference>
<dbReference type="Gene3D" id="2.40.50.180">
    <property type="entry name" value="CheA-289, Domain 4"/>
    <property type="match status" value="1"/>
</dbReference>
<dbReference type="SMART" id="SM00260">
    <property type="entry name" value="CheW"/>
    <property type="match status" value="1"/>
</dbReference>
<dbReference type="Proteomes" id="UP000199608">
    <property type="component" value="Unassembled WGS sequence"/>
</dbReference>
<proteinExistence type="predicted"/>
<protein>
    <submittedName>
        <fullName evidence="2">CheW protein</fullName>
    </submittedName>
</protein>
<dbReference type="AlphaFoldDB" id="A0A1H2G9F1"/>
<reference evidence="3" key="1">
    <citation type="submission" date="2016-10" db="EMBL/GenBank/DDBJ databases">
        <authorList>
            <person name="Varghese N."/>
            <person name="Submissions S."/>
        </authorList>
    </citation>
    <scope>NUCLEOTIDE SEQUENCE [LARGE SCALE GENOMIC DNA]</scope>
    <source>
        <strain evidence="3">DSM 3384</strain>
    </source>
</reference>
<organism evidence="2 3">
    <name type="scientific">Desulfobacula phenolica</name>
    <dbReference type="NCBI Taxonomy" id="90732"/>
    <lineage>
        <taxon>Bacteria</taxon>
        <taxon>Pseudomonadati</taxon>
        <taxon>Thermodesulfobacteriota</taxon>
        <taxon>Desulfobacteria</taxon>
        <taxon>Desulfobacterales</taxon>
        <taxon>Desulfobacteraceae</taxon>
        <taxon>Desulfobacula</taxon>
    </lineage>
</organism>
<evidence type="ECO:0000259" key="1">
    <source>
        <dbReference type="PROSITE" id="PS50851"/>
    </source>
</evidence>
<dbReference type="InterPro" id="IPR036061">
    <property type="entry name" value="CheW-like_dom_sf"/>
</dbReference>
<dbReference type="EMBL" id="FNLL01000005">
    <property type="protein sequence ID" value="SDU16215.1"/>
    <property type="molecule type" value="Genomic_DNA"/>
</dbReference>
<dbReference type="GO" id="GO:0005829">
    <property type="term" value="C:cytosol"/>
    <property type="evidence" value="ECO:0007669"/>
    <property type="project" value="TreeGrafter"/>
</dbReference>
<name>A0A1H2G9F1_9BACT</name>
<dbReference type="Gene3D" id="2.30.30.40">
    <property type="entry name" value="SH3 Domains"/>
    <property type="match status" value="1"/>
</dbReference>
<evidence type="ECO:0000313" key="3">
    <source>
        <dbReference type="Proteomes" id="UP000199608"/>
    </source>
</evidence>
<evidence type="ECO:0000313" key="2">
    <source>
        <dbReference type="EMBL" id="SDU16215.1"/>
    </source>
</evidence>
<dbReference type="Pfam" id="PF01584">
    <property type="entry name" value="CheW"/>
    <property type="match status" value="1"/>
</dbReference>
<dbReference type="InterPro" id="IPR002545">
    <property type="entry name" value="CheW-lke_dom"/>
</dbReference>
<dbReference type="GO" id="GO:0007165">
    <property type="term" value="P:signal transduction"/>
    <property type="evidence" value="ECO:0007669"/>
    <property type="project" value="InterPro"/>
</dbReference>
<gene>
    <name evidence="2" type="ORF">SAMN04487931_10576</name>
</gene>
<dbReference type="GO" id="GO:0006935">
    <property type="term" value="P:chemotaxis"/>
    <property type="evidence" value="ECO:0007669"/>
    <property type="project" value="InterPro"/>
</dbReference>
<accession>A0A1H2G9F1</accession>
<dbReference type="InterPro" id="IPR039315">
    <property type="entry name" value="CheW"/>
</dbReference>
<dbReference type="SUPFAM" id="SSF50341">
    <property type="entry name" value="CheW-like"/>
    <property type="match status" value="1"/>
</dbReference>
<sequence length="157" mass="17547">MSSLVRLLGFSLSGQRYALHLDAVDRVVHSVEITRLPNAPDIVLGVVNVQGRVLPVFNIRKRFGIPDKEIDLTDQLIIAHTIRRTVILLTDNVNGVIECSEQEVTKTEKIIPGMGYIAGMGYIEGIVKFKDGMIFIHDLNNFLSLDEEKALDDALYQ</sequence>
<dbReference type="PROSITE" id="PS50851">
    <property type="entry name" value="CHEW"/>
    <property type="match status" value="1"/>
</dbReference>
<keyword evidence="3" id="KW-1185">Reference proteome</keyword>
<feature type="domain" description="CheW-like" evidence="1">
    <location>
        <begin position="4"/>
        <end position="148"/>
    </location>
</feature>
<dbReference type="RefSeq" id="WP_092233216.1">
    <property type="nucleotide sequence ID" value="NZ_FNLL01000005.1"/>
</dbReference>
<dbReference type="PANTHER" id="PTHR22617">
    <property type="entry name" value="CHEMOTAXIS SENSOR HISTIDINE KINASE-RELATED"/>
    <property type="match status" value="1"/>
</dbReference>